<gene>
    <name evidence="3" type="ORF">BS50DRAFT_573678</name>
</gene>
<name>A0A2T2NN87_CORCC</name>
<protein>
    <submittedName>
        <fullName evidence="3">Uncharacterized protein</fullName>
    </submittedName>
</protein>
<organism evidence="3 4">
    <name type="scientific">Corynespora cassiicola Philippines</name>
    <dbReference type="NCBI Taxonomy" id="1448308"/>
    <lineage>
        <taxon>Eukaryota</taxon>
        <taxon>Fungi</taxon>
        <taxon>Dikarya</taxon>
        <taxon>Ascomycota</taxon>
        <taxon>Pezizomycotina</taxon>
        <taxon>Dothideomycetes</taxon>
        <taxon>Pleosporomycetidae</taxon>
        <taxon>Pleosporales</taxon>
        <taxon>Corynesporascaceae</taxon>
        <taxon>Corynespora</taxon>
    </lineage>
</organism>
<dbReference type="EMBL" id="KZ678135">
    <property type="protein sequence ID" value="PSN66893.1"/>
    <property type="molecule type" value="Genomic_DNA"/>
</dbReference>
<dbReference type="OrthoDB" id="4179406at2759"/>
<keyword evidence="2" id="KW-0812">Transmembrane</keyword>
<dbReference type="AlphaFoldDB" id="A0A2T2NN87"/>
<feature type="transmembrane region" description="Helical" evidence="2">
    <location>
        <begin position="243"/>
        <end position="264"/>
    </location>
</feature>
<evidence type="ECO:0000256" key="2">
    <source>
        <dbReference type="SAM" id="Phobius"/>
    </source>
</evidence>
<feature type="region of interest" description="Disordered" evidence="1">
    <location>
        <begin position="1"/>
        <end position="129"/>
    </location>
</feature>
<accession>A0A2T2NN87</accession>
<keyword evidence="2" id="KW-0472">Membrane</keyword>
<evidence type="ECO:0000313" key="4">
    <source>
        <dbReference type="Proteomes" id="UP000240883"/>
    </source>
</evidence>
<dbReference type="STRING" id="1448308.A0A2T2NN87"/>
<keyword evidence="4" id="KW-1185">Reference proteome</keyword>
<dbReference type="Proteomes" id="UP000240883">
    <property type="component" value="Unassembled WGS sequence"/>
</dbReference>
<keyword evidence="2" id="KW-1133">Transmembrane helix</keyword>
<feature type="compositionally biased region" description="Polar residues" evidence="1">
    <location>
        <begin position="87"/>
        <end position="110"/>
    </location>
</feature>
<reference evidence="3 4" key="1">
    <citation type="journal article" date="2018" name="Front. Microbiol.">
        <title>Genome-Wide Analysis of Corynespora cassiicola Leaf Fall Disease Putative Effectors.</title>
        <authorList>
            <person name="Lopez D."/>
            <person name="Ribeiro S."/>
            <person name="Label P."/>
            <person name="Fumanal B."/>
            <person name="Venisse J.S."/>
            <person name="Kohler A."/>
            <person name="de Oliveira R.R."/>
            <person name="Labutti K."/>
            <person name="Lipzen A."/>
            <person name="Lail K."/>
            <person name="Bauer D."/>
            <person name="Ohm R.A."/>
            <person name="Barry K.W."/>
            <person name="Spatafora J."/>
            <person name="Grigoriev I.V."/>
            <person name="Martin F.M."/>
            <person name="Pujade-Renaud V."/>
        </authorList>
    </citation>
    <scope>NUCLEOTIDE SEQUENCE [LARGE SCALE GENOMIC DNA]</scope>
    <source>
        <strain evidence="3 4">Philippines</strain>
    </source>
</reference>
<evidence type="ECO:0000313" key="3">
    <source>
        <dbReference type="EMBL" id="PSN66893.1"/>
    </source>
</evidence>
<feature type="region of interest" description="Disordered" evidence="1">
    <location>
        <begin position="588"/>
        <end position="621"/>
    </location>
</feature>
<proteinExistence type="predicted"/>
<evidence type="ECO:0000256" key="1">
    <source>
        <dbReference type="SAM" id="MobiDB-lite"/>
    </source>
</evidence>
<sequence>MTSARAQRLHGSLGDSWGDADYSSDGGASIDTASDLTDDGSGSERDYLDESDMTTPLPSKTTRTPSRTPQTPQETPLKISTRRAVSGHSQVHKSSPLSQSTLHSPDSTEPSFIMPSGSIDGFHNGSPLRDSQMRIRKSNFGSPEQVDRALHRRPLERMSSSQPDNRHIDLAQALASSGTSYRDTLTEPKYAHGLAQAPPSESERQERDVLYYVHILWQSTLQPTIAYALDVFGYTMRHFMKPVLAFALGIFMIFALLQVSSGLLRFATHKALAPICAIPGSSYLLSACDLQAAAKTPDFEELADVQSTFEDILQSSVDAYALPAHMKTSEAAIRDLRSLVKFSRLPSRAELDVEFSAFIEAASEICLDLARYNAKIGVATDKIISTNRWTMTVLEGVQEKEASYGAVDRLYYSFAGAPSLQKAVFEQYTMHLSRVAEEIRVLIVQSFALLQLLEELHHRLSIIAEIAQRDQGIVLKDKDEVLSWFWTRLGGNKANLRSHENSLRLLREVGVYEKRARTHVADTLLKLQKIAANLESLGESVAAPELGGYASGLPLHYYMEVIGGCLDRLDEARGESLRIEKAEIRKALYDPSDSGRPQLSPGSREPPFVQAANSKPLPKRK</sequence>
<feature type="compositionally biased region" description="Low complexity" evidence="1">
    <location>
        <begin position="54"/>
        <end position="76"/>
    </location>
</feature>